<feature type="transmembrane region" description="Helical" evidence="1">
    <location>
        <begin position="81"/>
        <end position="100"/>
    </location>
</feature>
<reference evidence="3" key="2">
    <citation type="submission" date="2022-08" db="EMBL/GenBank/DDBJ databases">
        <authorList>
            <person name="Magnan C."/>
        </authorList>
    </citation>
    <scope>NUCLEOTIDE SEQUENCE</scope>
    <source>
        <strain evidence="3">NSP012P</strain>
    </source>
</reference>
<dbReference type="PANTHER" id="PTHR39430">
    <property type="entry name" value="MEMBRANE-ASSOCIATED PROTEASE-RELATED"/>
    <property type="match status" value="1"/>
</dbReference>
<protein>
    <submittedName>
        <fullName evidence="3">CPBP family intramembrane metalloprotease</fullName>
    </submittedName>
</protein>
<organism evidence="3 4">
    <name type="scientific">Staphylococcus pettenkoferi</name>
    <dbReference type="NCBI Taxonomy" id="170573"/>
    <lineage>
        <taxon>Bacteria</taxon>
        <taxon>Bacillati</taxon>
        <taxon>Bacillota</taxon>
        <taxon>Bacilli</taxon>
        <taxon>Bacillales</taxon>
        <taxon>Staphylococcaceae</taxon>
        <taxon>Staphylococcus</taxon>
    </lineage>
</organism>
<dbReference type="InterPro" id="IPR003675">
    <property type="entry name" value="Rce1/LyrA-like_dom"/>
</dbReference>
<proteinExistence type="predicted"/>
<feature type="domain" description="CAAX prenyl protease 2/Lysostaphin resistance protein A-like" evidence="2">
    <location>
        <begin position="123"/>
        <end position="216"/>
    </location>
</feature>
<keyword evidence="1" id="KW-1133">Transmembrane helix</keyword>
<dbReference type="GO" id="GO:0008237">
    <property type="term" value="F:metallopeptidase activity"/>
    <property type="evidence" value="ECO:0007669"/>
    <property type="project" value="UniProtKB-KW"/>
</dbReference>
<comment type="caution">
    <text evidence="3">The sequence shown here is derived from an EMBL/GenBank/DDBJ whole genome shotgun (WGS) entry which is preliminary data.</text>
</comment>
<feature type="transmembrane region" description="Helical" evidence="1">
    <location>
        <begin position="176"/>
        <end position="196"/>
    </location>
</feature>
<name>A0ABT4BNF3_9STAP</name>
<evidence type="ECO:0000313" key="3">
    <source>
        <dbReference type="EMBL" id="MCY1584224.1"/>
    </source>
</evidence>
<keyword evidence="3" id="KW-0645">Protease</keyword>
<feature type="transmembrane region" description="Helical" evidence="1">
    <location>
        <begin position="42"/>
        <end position="60"/>
    </location>
</feature>
<feature type="transmembrane region" description="Helical" evidence="1">
    <location>
        <begin position="151"/>
        <end position="170"/>
    </location>
</feature>
<evidence type="ECO:0000313" key="4">
    <source>
        <dbReference type="Proteomes" id="UP001072952"/>
    </source>
</evidence>
<keyword evidence="4" id="KW-1185">Reference proteome</keyword>
<dbReference type="RefSeq" id="WP_124224925.1">
    <property type="nucleotide sequence ID" value="NZ_JANSKN010000002.1"/>
</dbReference>
<keyword evidence="3" id="KW-0378">Hydrolase</keyword>
<keyword evidence="1" id="KW-0812">Transmembrane</keyword>
<dbReference type="Pfam" id="PF02517">
    <property type="entry name" value="Rce1-like"/>
    <property type="match status" value="1"/>
</dbReference>
<dbReference type="Proteomes" id="UP001072952">
    <property type="component" value="Unassembled WGS sequence"/>
</dbReference>
<reference evidence="3" key="1">
    <citation type="journal article" date="2022" name="Int. J. Mol. Sci.">
        <title>Phenotypic and Genotypic Virulence Characterisation of Staphylococcus pettenkoferi Strains Isolated from Human Bloodstream and Diabetic Foot Infections.</title>
        <authorList>
            <person name="Magnan C."/>
            <person name="Ahmad-Mansour N."/>
            <person name="Pouget C."/>
            <person name="Morsli M."/>
            <person name="Huc-Brandt S."/>
            <person name="Pantel A."/>
            <person name="Dunyach-Remy C."/>
            <person name="Sotto A."/>
            <person name="Molle V."/>
            <person name="Lavigne J.-P."/>
        </authorList>
    </citation>
    <scope>NUCLEOTIDE SEQUENCE</scope>
    <source>
        <strain evidence="3">NSP012P</strain>
    </source>
</reference>
<feature type="transmembrane region" description="Helical" evidence="1">
    <location>
        <begin position="120"/>
        <end position="139"/>
    </location>
</feature>
<feature type="transmembrane region" description="Helical" evidence="1">
    <location>
        <begin position="251"/>
        <end position="271"/>
    </location>
</feature>
<keyword evidence="1" id="KW-0472">Membrane</keyword>
<keyword evidence="3" id="KW-0482">Metalloprotease</keyword>
<accession>A0ABT4BNF3</accession>
<evidence type="ECO:0000256" key="1">
    <source>
        <dbReference type="SAM" id="Phobius"/>
    </source>
</evidence>
<evidence type="ECO:0000259" key="2">
    <source>
        <dbReference type="Pfam" id="PF02517"/>
    </source>
</evidence>
<sequence length="283" mass="31614">MDSGVKILKIIGIVISVFIITVIAQNLGILWHVFKWHRIESILHAITYIIAVYLLIKLFITKVLNDKLSNYNIKPFRFYPSMFMLGILIPTLTIAIYILFVDGHFEMPNYTHNESMYTTIIDTVFISSIAAPIVEELTIRGVMVSYIAKKFNMFVAVIIPSLLFASLHLFNGMLSGTSLLLLIIGGTLAGILYSLAMLTFNNIWASIYLHMIWNLFGLITISTHNEGIGVLQYTIKPNNIALTGGEYGMDASIISIGAYILGIIILGIMLYKKKTSATCSKYV</sequence>
<dbReference type="PANTHER" id="PTHR39430:SF1">
    <property type="entry name" value="PROTEASE"/>
    <property type="match status" value="1"/>
</dbReference>
<gene>
    <name evidence="3" type="ORF">NW133_12045</name>
</gene>
<feature type="transmembrane region" description="Helical" evidence="1">
    <location>
        <begin position="7"/>
        <end position="30"/>
    </location>
</feature>
<dbReference type="EMBL" id="JANSLD010000047">
    <property type="protein sequence ID" value="MCY1584224.1"/>
    <property type="molecule type" value="Genomic_DNA"/>
</dbReference>